<dbReference type="RefSeq" id="WP_092838052.1">
    <property type="nucleotide sequence ID" value="NZ_FOVP01000010.1"/>
</dbReference>
<dbReference type="SUPFAM" id="SSF51197">
    <property type="entry name" value="Clavaminate synthase-like"/>
    <property type="match status" value="1"/>
</dbReference>
<proteinExistence type="predicted"/>
<sequence length="263" mass="28360">MVKAFLDKGWAVFAPEPRVLAWAECARAAALARINDPEEAAKSLQCEGTWFVGVDCLPNDATGAVAQSGPLTGAGYGVARGLYGALPLHQAQVSVIYPGYPRPRAGESEAAFRYRLVRDAAHVDGLLAIGPERHRMLRERHAYILGISLTECAPEASPLVVWEGSHHIMSRAFAEALKGVAPQDWGAIDLTGIYQATRREVFETCLRVALPMAVGGVCLVHRIALHGVAPWGAKALAPPEGRMIAYFRPEFGDESLADWLALP</sequence>
<organism evidence="1 2">
    <name type="scientific">Roseovarius lutimaris</name>
    <dbReference type="NCBI Taxonomy" id="1005928"/>
    <lineage>
        <taxon>Bacteria</taxon>
        <taxon>Pseudomonadati</taxon>
        <taxon>Pseudomonadota</taxon>
        <taxon>Alphaproteobacteria</taxon>
        <taxon>Rhodobacterales</taxon>
        <taxon>Roseobacteraceae</taxon>
        <taxon>Roseovarius</taxon>
    </lineage>
</organism>
<dbReference type="Proteomes" id="UP000198599">
    <property type="component" value="Unassembled WGS sequence"/>
</dbReference>
<evidence type="ECO:0000313" key="2">
    <source>
        <dbReference type="Proteomes" id="UP000198599"/>
    </source>
</evidence>
<keyword evidence="2" id="KW-1185">Reference proteome</keyword>
<protein>
    <recommendedName>
        <fullName evidence="3">Phytanoyl-CoA dioxygenase (PhyH)</fullName>
    </recommendedName>
</protein>
<reference evidence="2" key="1">
    <citation type="submission" date="2016-10" db="EMBL/GenBank/DDBJ databases">
        <authorList>
            <person name="Varghese N."/>
            <person name="Submissions S."/>
        </authorList>
    </citation>
    <scope>NUCLEOTIDE SEQUENCE [LARGE SCALE GENOMIC DNA]</scope>
    <source>
        <strain evidence="2">DSM 28463</strain>
    </source>
</reference>
<dbReference type="AlphaFoldDB" id="A0A1I5CJ84"/>
<dbReference type="STRING" id="1005928.SAMN04487859_11070"/>
<dbReference type="EMBL" id="FOVP01000010">
    <property type="protein sequence ID" value="SFN86954.1"/>
    <property type="molecule type" value="Genomic_DNA"/>
</dbReference>
<name>A0A1I5CJ84_9RHOB</name>
<gene>
    <name evidence="1" type="ORF">SAMN04487859_11070</name>
</gene>
<accession>A0A1I5CJ84</accession>
<evidence type="ECO:0000313" key="1">
    <source>
        <dbReference type="EMBL" id="SFN86954.1"/>
    </source>
</evidence>
<evidence type="ECO:0008006" key="3">
    <source>
        <dbReference type="Google" id="ProtNLM"/>
    </source>
</evidence>
<dbReference type="OrthoDB" id="7345863at2"/>